<sequence>MASPFDFASQGSNVSPNQFQGQQIFSSPDMGLGMGNLGVDMLGNPAGMSTPNLNADMSMGLGAGSESMLFASNVQGGFASHQQQLQSRMPPSRSSSQGQTMPGGQSQLLTTGDGTPPFNSALMDTEFLQPHVMYYFDSVLPMQYLFQQKNASAVIQDLLRSEPLGVLTNASCALASLHNKTLRVSRMLEQPDPVPQQSTATQLYDRAFWLLANKTNAISASLEQPQVGEKPNYSVSEVLGALHCVAYYLMQGGIGEWSSPLTAARYWLEKTAESAEDPKGMFMSMSEAERLAVKMTIWYDTFSAISLQQAPRFVDLCRRLLDVSAQQAQQASNANNDTDPSGAAILHMEQLMGCPDGVLLVLIETAALAHWKEVERARGALSTRELLRRGDAIEDMLRAEAQWAEAQEQQQQMASAMHTEHTMSSHMHPSRPSGEHNAPPPNAPSQFAHGHVVGPAAGATGASGSASGMSAMLAANMSGNTGTPTGSARPSPRTHTANLAPAQTTGTNTDLFITVTKIFCETAGLYLQTVVNEPSSNVPEVGAALLGLQQALQQLPSSAATDRALTLPIALAAFVADDLTQREFFKQLLTTPDPSIGNMQTARALAEQVWRRRDATGGVVDWRFVMRDLGLELLLI</sequence>
<keyword evidence="3" id="KW-1185">Reference proteome</keyword>
<evidence type="ECO:0000256" key="1">
    <source>
        <dbReference type="SAM" id="MobiDB-lite"/>
    </source>
</evidence>
<feature type="compositionally biased region" description="Polar residues" evidence="1">
    <location>
        <begin position="480"/>
        <end position="503"/>
    </location>
</feature>
<dbReference type="OrthoDB" id="5419315at2759"/>
<reference evidence="2 3" key="1">
    <citation type="submission" date="2015-04" db="EMBL/GenBank/DDBJ databases">
        <title>Complete genome sequence of Schizopora paradoxa KUC8140, a cosmopolitan wood degrader in East Asia.</title>
        <authorList>
            <consortium name="DOE Joint Genome Institute"/>
            <person name="Min B."/>
            <person name="Park H."/>
            <person name="Jang Y."/>
            <person name="Kim J.-J."/>
            <person name="Kim K.H."/>
            <person name="Pangilinan J."/>
            <person name="Lipzen A."/>
            <person name="Riley R."/>
            <person name="Grigoriev I.V."/>
            <person name="Spatafora J.W."/>
            <person name="Choi I.-G."/>
        </authorList>
    </citation>
    <scope>NUCLEOTIDE SEQUENCE [LARGE SCALE GENOMIC DNA]</scope>
    <source>
        <strain evidence="2 3">KUC8140</strain>
    </source>
</reference>
<feature type="region of interest" description="Disordered" evidence="1">
    <location>
        <begin position="1"/>
        <end position="27"/>
    </location>
</feature>
<dbReference type="AlphaFoldDB" id="A0A0H2RAF0"/>
<feature type="region of interest" description="Disordered" evidence="1">
    <location>
        <begin position="403"/>
        <end position="503"/>
    </location>
</feature>
<dbReference type="InParanoid" id="A0A0H2RAF0"/>
<feature type="region of interest" description="Disordered" evidence="1">
    <location>
        <begin position="80"/>
        <end position="116"/>
    </location>
</feature>
<organism evidence="2 3">
    <name type="scientific">Schizopora paradoxa</name>
    <dbReference type="NCBI Taxonomy" id="27342"/>
    <lineage>
        <taxon>Eukaryota</taxon>
        <taxon>Fungi</taxon>
        <taxon>Dikarya</taxon>
        <taxon>Basidiomycota</taxon>
        <taxon>Agaricomycotina</taxon>
        <taxon>Agaricomycetes</taxon>
        <taxon>Hymenochaetales</taxon>
        <taxon>Schizoporaceae</taxon>
        <taxon>Schizopora</taxon>
    </lineage>
</organism>
<dbReference type="InterPro" id="IPR021858">
    <property type="entry name" value="Fun_TF"/>
</dbReference>
<feature type="compositionally biased region" description="Polar residues" evidence="1">
    <location>
        <begin position="98"/>
        <end position="113"/>
    </location>
</feature>
<feature type="compositionally biased region" description="Low complexity" evidence="1">
    <location>
        <begin position="456"/>
        <end position="479"/>
    </location>
</feature>
<dbReference type="Pfam" id="PF11951">
    <property type="entry name" value="Fungal_trans_2"/>
    <property type="match status" value="2"/>
</dbReference>
<feature type="compositionally biased region" description="Low complexity" evidence="1">
    <location>
        <begin position="403"/>
        <end position="417"/>
    </location>
</feature>
<dbReference type="Proteomes" id="UP000053477">
    <property type="component" value="Unassembled WGS sequence"/>
</dbReference>
<gene>
    <name evidence="2" type="ORF">SCHPADRAFT_893612</name>
</gene>
<feature type="compositionally biased region" description="Low complexity" evidence="1">
    <location>
        <begin position="82"/>
        <end position="97"/>
    </location>
</feature>
<accession>A0A0H2RAF0</accession>
<proteinExistence type="predicted"/>
<evidence type="ECO:0000313" key="3">
    <source>
        <dbReference type="Proteomes" id="UP000053477"/>
    </source>
</evidence>
<evidence type="ECO:0000313" key="2">
    <source>
        <dbReference type="EMBL" id="KLO08799.1"/>
    </source>
</evidence>
<feature type="compositionally biased region" description="Polar residues" evidence="1">
    <location>
        <begin position="9"/>
        <end position="26"/>
    </location>
</feature>
<dbReference type="EMBL" id="KQ086077">
    <property type="protein sequence ID" value="KLO08799.1"/>
    <property type="molecule type" value="Genomic_DNA"/>
</dbReference>
<protein>
    <recommendedName>
        <fullName evidence="4">Transcription factor domain-containing protein</fullName>
    </recommendedName>
</protein>
<name>A0A0H2RAF0_9AGAM</name>
<evidence type="ECO:0008006" key="4">
    <source>
        <dbReference type="Google" id="ProtNLM"/>
    </source>
</evidence>
<dbReference type="STRING" id="27342.A0A0H2RAF0"/>